<dbReference type="GO" id="GO:0016020">
    <property type="term" value="C:membrane"/>
    <property type="evidence" value="ECO:0007669"/>
    <property type="project" value="UniProtKB-SubCell"/>
</dbReference>
<dbReference type="EMBL" id="VSSQ01000969">
    <property type="protein sequence ID" value="MPM03636.1"/>
    <property type="molecule type" value="Genomic_DNA"/>
</dbReference>
<keyword evidence="3" id="KW-0375">Hydrogen ion transport</keyword>
<sequence length="185" mass="21220">MNNTQIPKRYARALFELAEEMNIRPAAEQDMRSLIMACEQVPEFRQVLRSPVIKPVLKKKVVTALFEKAFHELSIRFLRLIIQQGRENYLLEAAKEFIVLCREKDGIIEVELTSAVNLDKSIISQIEARIASLTGLKPSTTQKINPALIGGFMVRFGDNMYDASLRKKITKIARDFQENIYEKGF</sequence>
<evidence type="ECO:0000256" key="1">
    <source>
        <dbReference type="ARBA" id="ARBA00004370"/>
    </source>
</evidence>
<name>A0A644WIE8_9ZZZZ</name>
<dbReference type="PRINTS" id="PR00125">
    <property type="entry name" value="ATPASEDELTA"/>
</dbReference>
<comment type="caution">
    <text evidence="7">The sequence shown here is derived from an EMBL/GenBank/DDBJ whole genome shotgun (WGS) entry which is preliminary data.</text>
</comment>
<accession>A0A644WIE8</accession>
<proteinExistence type="inferred from homology"/>
<comment type="subcellular location">
    <subcellularLocation>
        <location evidence="1">Membrane</location>
    </subcellularLocation>
</comment>
<evidence type="ECO:0000256" key="2">
    <source>
        <dbReference type="ARBA" id="ARBA00022448"/>
    </source>
</evidence>
<gene>
    <name evidence="7" type="primary">atpH_16</name>
    <name evidence="7" type="ORF">SDC9_49903</name>
</gene>
<dbReference type="HAMAP" id="MF_01416">
    <property type="entry name" value="ATP_synth_delta_bact"/>
    <property type="match status" value="1"/>
</dbReference>
<evidence type="ECO:0000313" key="7">
    <source>
        <dbReference type="EMBL" id="MPM03636.1"/>
    </source>
</evidence>
<dbReference type="GO" id="GO:0046933">
    <property type="term" value="F:proton-transporting ATP synthase activity, rotational mechanism"/>
    <property type="evidence" value="ECO:0007669"/>
    <property type="project" value="InterPro"/>
</dbReference>
<dbReference type="Gene3D" id="1.10.520.20">
    <property type="entry name" value="N-terminal domain of the delta subunit of the F1F0-ATP synthase"/>
    <property type="match status" value="1"/>
</dbReference>
<keyword evidence="4" id="KW-0406">Ion transport</keyword>
<evidence type="ECO:0000256" key="3">
    <source>
        <dbReference type="ARBA" id="ARBA00022781"/>
    </source>
</evidence>
<dbReference type="InterPro" id="IPR026015">
    <property type="entry name" value="ATP_synth_OSCP/delta_N_sf"/>
</dbReference>
<keyword evidence="2" id="KW-0813">Transport</keyword>
<evidence type="ECO:0000256" key="6">
    <source>
        <dbReference type="ARBA" id="ARBA00023310"/>
    </source>
</evidence>
<dbReference type="NCBIfam" id="TIGR01145">
    <property type="entry name" value="ATP_synt_delta"/>
    <property type="match status" value="1"/>
</dbReference>
<dbReference type="Pfam" id="PF00213">
    <property type="entry name" value="OSCP"/>
    <property type="match status" value="1"/>
</dbReference>
<keyword evidence="6" id="KW-0066">ATP synthesis</keyword>
<evidence type="ECO:0000256" key="5">
    <source>
        <dbReference type="ARBA" id="ARBA00023136"/>
    </source>
</evidence>
<dbReference type="SUPFAM" id="SSF47928">
    <property type="entry name" value="N-terminal domain of the delta subunit of the F1F0-ATP synthase"/>
    <property type="match status" value="1"/>
</dbReference>
<organism evidence="7">
    <name type="scientific">bioreactor metagenome</name>
    <dbReference type="NCBI Taxonomy" id="1076179"/>
    <lineage>
        <taxon>unclassified sequences</taxon>
        <taxon>metagenomes</taxon>
        <taxon>ecological metagenomes</taxon>
    </lineage>
</organism>
<dbReference type="PANTHER" id="PTHR11910">
    <property type="entry name" value="ATP SYNTHASE DELTA CHAIN"/>
    <property type="match status" value="1"/>
</dbReference>
<dbReference type="AlphaFoldDB" id="A0A644WIE8"/>
<evidence type="ECO:0000256" key="4">
    <source>
        <dbReference type="ARBA" id="ARBA00023065"/>
    </source>
</evidence>
<reference evidence="7" key="1">
    <citation type="submission" date="2019-08" db="EMBL/GenBank/DDBJ databases">
        <authorList>
            <person name="Kucharzyk K."/>
            <person name="Murdoch R.W."/>
            <person name="Higgins S."/>
            <person name="Loffler F."/>
        </authorList>
    </citation>
    <scope>NUCLEOTIDE SEQUENCE</scope>
</reference>
<dbReference type="InterPro" id="IPR000711">
    <property type="entry name" value="ATPase_OSCP/dsu"/>
</dbReference>
<keyword evidence="5" id="KW-0472">Membrane</keyword>
<protein>
    <submittedName>
        <fullName evidence="7">ATP synthase subunit delta</fullName>
    </submittedName>
</protein>